<sequence>MKIRYLKRICFLFMLGISLTLFWNQNSMTAKAATPTFKEKKIEIRGLDETHQLTIKNKVKNSKYKWSSSNKKVATVTNNGLVTSVNKGSAVIKCKITYPSGTTKTLSCDVTVIIPSEDIRINNAAEINGAHIMRVGETYDFNRTLTPSNSSDKTYWSIDTSASDTNPNAIRIDNSSKGIVTALRTGKVILVATAAKEATAKSAKNSEIKDAIIIEVIGQADEVTSAEIINSRTIRVTFGTAIRESTVVNSNGKLSSNIVITPLEGTNGVKAKDPGTFAASLSNNSKVLTITSSNTFNGKYGITFTNRILTSEGKSIYQDYVVLSYSDGSSGNNTDNSTGNTGTNDDTIYDTDAPEVSSIELDGDGMTTIITFKEKMDFTYFRVNDARVASSTTAVQTSTISFLNNETNYNFSSDGKSIRINLSPIDSKDYNKSFVVTISGLRDKAGNDLINGSFDAIIRTDTNPKPQARPISVTRTSYDTITAAFTRSIRDPGYAYINNSGYIYGEVDLDNSRLVHYKLSSYDVTLTGTQKVSIGHWDSYNVISNDTYANQMYDFNVYFTTETVRPVLISYEFNSDLSILTLKYSEDVHLNSSSGYLDAKMASYQYNDSNIGMIEYSEISTVDNVIEIMLKNLTIYGDYTFTIPEGFIVDNYRNYCRSSVVTVHNRSGMQAVSKLAEPYSIEQSEANHSIINIKFADKLDNTTALNVNNYSISGATVKEVKLINNSTYGSTVQLVLEKGSITTTGKQSITISGIKGYNNSFSEMEEYTTNINLVENTDPELKSIKFNDKTRNTVELTFTEAVKGSMSVTVQERSTGYIIGSTVSVSGDKVIITLDTIPEDGTYLKIFVHNNSITDLNDNESIVNPVLNALVNY</sequence>
<dbReference type="SUPFAM" id="SSF49373">
    <property type="entry name" value="Invasin/intimin cell-adhesion fragments"/>
    <property type="match status" value="1"/>
</dbReference>
<evidence type="ECO:0000256" key="2">
    <source>
        <dbReference type="SAM" id="MobiDB-lite"/>
    </source>
</evidence>
<evidence type="ECO:0000313" key="6">
    <source>
        <dbReference type="Proteomes" id="UP000574276"/>
    </source>
</evidence>
<dbReference type="RefSeq" id="WP_228351752.1">
    <property type="nucleotide sequence ID" value="NZ_JACEGA010000001.1"/>
</dbReference>
<organism evidence="5 6">
    <name type="scientific">Variimorphobacter saccharofermentans</name>
    <dbReference type="NCBI Taxonomy" id="2755051"/>
    <lineage>
        <taxon>Bacteria</taxon>
        <taxon>Bacillati</taxon>
        <taxon>Bacillota</taxon>
        <taxon>Clostridia</taxon>
        <taxon>Lachnospirales</taxon>
        <taxon>Lachnospiraceae</taxon>
        <taxon>Variimorphobacter</taxon>
    </lineage>
</organism>
<keyword evidence="1 3" id="KW-0732">Signal</keyword>
<dbReference type="InterPro" id="IPR014755">
    <property type="entry name" value="Cu-Rt/internalin_Ig-like"/>
</dbReference>
<feature type="compositionally biased region" description="Low complexity" evidence="2">
    <location>
        <begin position="328"/>
        <end position="346"/>
    </location>
</feature>
<dbReference type="InterPro" id="IPR008964">
    <property type="entry name" value="Invasin/intimin_cell_adhesion"/>
</dbReference>
<feature type="domain" description="BIG2" evidence="4">
    <location>
        <begin position="31"/>
        <end position="106"/>
    </location>
</feature>
<evidence type="ECO:0000313" key="5">
    <source>
        <dbReference type="EMBL" id="MBB2182017.1"/>
    </source>
</evidence>
<protein>
    <submittedName>
        <fullName evidence="5">Ig-like domain-containing protein</fullName>
    </submittedName>
</protein>
<dbReference type="SMART" id="SM00635">
    <property type="entry name" value="BID_2"/>
    <property type="match status" value="2"/>
</dbReference>
<feature type="domain" description="BIG2" evidence="4">
    <location>
        <begin position="121"/>
        <end position="204"/>
    </location>
</feature>
<feature type="region of interest" description="Disordered" evidence="2">
    <location>
        <begin position="328"/>
        <end position="348"/>
    </location>
</feature>
<proteinExistence type="predicted"/>
<dbReference type="Proteomes" id="UP000574276">
    <property type="component" value="Unassembled WGS sequence"/>
</dbReference>
<dbReference type="EMBL" id="JACEGA010000001">
    <property type="protein sequence ID" value="MBB2182017.1"/>
    <property type="molecule type" value="Genomic_DNA"/>
</dbReference>
<feature type="chain" id="PRO_5032270043" evidence="3">
    <location>
        <begin position="33"/>
        <end position="873"/>
    </location>
</feature>
<evidence type="ECO:0000256" key="3">
    <source>
        <dbReference type="SAM" id="SignalP"/>
    </source>
</evidence>
<dbReference type="Gene3D" id="2.60.40.1220">
    <property type="match status" value="1"/>
</dbReference>
<reference evidence="5 6" key="1">
    <citation type="submission" date="2020-07" db="EMBL/GenBank/DDBJ databases">
        <title>Characterization and genome sequencing of isolate MD1, a novel member within the family Lachnospiraceae.</title>
        <authorList>
            <person name="Rettenmaier R."/>
            <person name="Di Bello L."/>
            <person name="Zinser C."/>
            <person name="Scheitz K."/>
            <person name="Liebl W."/>
            <person name="Zverlov V."/>
        </authorList>
    </citation>
    <scope>NUCLEOTIDE SEQUENCE [LARGE SCALE GENOMIC DNA]</scope>
    <source>
        <strain evidence="5 6">MD1</strain>
    </source>
</reference>
<dbReference type="Gene3D" id="2.60.40.1080">
    <property type="match status" value="1"/>
</dbReference>
<accession>A0A839JXS0</accession>
<dbReference type="AlphaFoldDB" id="A0A839JXS0"/>
<comment type="caution">
    <text evidence="5">The sequence shown here is derived from an EMBL/GenBank/DDBJ whole genome shotgun (WGS) entry which is preliminary data.</text>
</comment>
<dbReference type="Pfam" id="PF02368">
    <property type="entry name" value="Big_2"/>
    <property type="match status" value="1"/>
</dbReference>
<dbReference type="InterPro" id="IPR003343">
    <property type="entry name" value="Big_2"/>
</dbReference>
<name>A0A839JXS0_9FIRM</name>
<evidence type="ECO:0000256" key="1">
    <source>
        <dbReference type="ARBA" id="ARBA00022729"/>
    </source>
</evidence>
<gene>
    <name evidence="5" type="ORF">H0486_03900</name>
</gene>
<keyword evidence="6" id="KW-1185">Reference proteome</keyword>
<feature type="signal peptide" evidence="3">
    <location>
        <begin position="1"/>
        <end position="32"/>
    </location>
</feature>
<evidence type="ECO:0000259" key="4">
    <source>
        <dbReference type="SMART" id="SM00635"/>
    </source>
</evidence>